<protein>
    <submittedName>
        <fullName evidence="1">Dna-directed rna polymerases i ii and iii subunit rpabc2</fullName>
    </submittedName>
</protein>
<evidence type="ECO:0000313" key="2">
    <source>
        <dbReference type="Proteomes" id="UP001056778"/>
    </source>
</evidence>
<name>A0ACB9SPQ9_HOLOL</name>
<accession>A0ACB9SPQ9</accession>
<gene>
    <name evidence="1" type="ORF">MML48_10g00000201</name>
</gene>
<sequence>MEKGHSYMEVDSMHSAIETAKKHVPVYLMNDWLNIFRMARSSGGRKKVSILYETQELRYDDFYDLKKLAATFVKNRNRDINGCKVQWLKIKCMRYEKAKPHCRSCQIPSELQKLYSKQIPISGLKKQSLMKLCNSKAIPVEYHEWYKSLPSDNTRKDTAPEPSMWSDSEDSE</sequence>
<proteinExistence type="predicted"/>
<keyword evidence="1" id="KW-0240">DNA-directed RNA polymerase</keyword>
<dbReference type="EMBL" id="CM043024">
    <property type="protein sequence ID" value="KAI4454145.1"/>
    <property type="molecule type" value="Genomic_DNA"/>
</dbReference>
<organism evidence="1 2">
    <name type="scientific">Holotrichia oblita</name>
    <name type="common">Chafer beetle</name>
    <dbReference type="NCBI Taxonomy" id="644536"/>
    <lineage>
        <taxon>Eukaryota</taxon>
        <taxon>Metazoa</taxon>
        <taxon>Ecdysozoa</taxon>
        <taxon>Arthropoda</taxon>
        <taxon>Hexapoda</taxon>
        <taxon>Insecta</taxon>
        <taxon>Pterygota</taxon>
        <taxon>Neoptera</taxon>
        <taxon>Endopterygota</taxon>
        <taxon>Coleoptera</taxon>
        <taxon>Polyphaga</taxon>
        <taxon>Scarabaeiformia</taxon>
        <taxon>Scarabaeidae</taxon>
        <taxon>Melolonthinae</taxon>
        <taxon>Holotrichia</taxon>
    </lineage>
</organism>
<dbReference type="Proteomes" id="UP001056778">
    <property type="component" value="Chromosome 10"/>
</dbReference>
<reference evidence="1" key="1">
    <citation type="submission" date="2022-04" db="EMBL/GenBank/DDBJ databases">
        <title>Chromosome-scale genome assembly of Holotrichia oblita Faldermann.</title>
        <authorList>
            <person name="Rongchong L."/>
        </authorList>
    </citation>
    <scope>NUCLEOTIDE SEQUENCE</scope>
    <source>
        <strain evidence="1">81SQS9</strain>
    </source>
</reference>
<keyword evidence="2" id="KW-1185">Reference proteome</keyword>
<comment type="caution">
    <text evidence="1">The sequence shown here is derived from an EMBL/GenBank/DDBJ whole genome shotgun (WGS) entry which is preliminary data.</text>
</comment>
<keyword evidence="1" id="KW-0804">Transcription</keyword>
<evidence type="ECO:0000313" key="1">
    <source>
        <dbReference type="EMBL" id="KAI4454145.1"/>
    </source>
</evidence>